<evidence type="ECO:0000256" key="1">
    <source>
        <dbReference type="ARBA" id="ARBA00022692"/>
    </source>
</evidence>
<dbReference type="Proteomes" id="UP000824469">
    <property type="component" value="Unassembled WGS sequence"/>
</dbReference>
<dbReference type="Gene3D" id="1.20.1560.10">
    <property type="entry name" value="ABC transporter type 1, transmembrane domain"/>
    <property type="match status" value="1"/>
</dbReference>
<dbReference type="InterPro" id="IPR036640">
    <property type="entry name" value="ABC1_TM_sf"/>
</dbReference>
<dbReference type="GO" id="GO:0005524">
    <property type="term" value="F:ATP binding"/>
    <property type="evidence" value="ECO:0007669"/>
    <property type="project" value="InterPro"/>
</dbReference>
<keyword evidence="1" id="KW-0812">Transmembrane</keyword>
<name>A0AA38FG60_TAXCH</name>
<keyword evidence="5" id="KW-1185">Reference proteome</keyword>
<evidence type="ECO:0000313" key="5">
    <source>
        <dbReference type="Proteomes" id="UP000824469"/>
    </source>
</evidence>
<dbReference type="GO" id="GO:0016020">
    <property type="term" value="C:membrane"/>
    <property type="evidence" value="ECO:0007669"/>
    <property type="project" value="InterPro"/>
</dbReference>
<feature type="non-terminal residue" evidence="4">
    <location>
        <position position="1"/>
    </location>
</feature>
<reference evidence="4 5" key="1">
    <citation type="journal article" date="2021" name="Nat. Plants">
        <title>The Taxus genome provides insights into paclitaxel biosynthesis.</title>
        <authorList>
            <person name="Xiong X."/>
            <person name="Gou J."/>
            <person name="Liao Q."/>
            <person name="Li Y."/>
            <person name="Zhou Q."/>
            <person name="Bi G."/>
            <person name="Li C."/>
            <person name="Du R."/>
            <person name="Wang X."/>
            <person name="Sun T."/>
            <person name="Guo L."/>
            <person name="Liang H."/>
            <person name="Lu P."/>
            <person name="Wu Y."/>
            <person name="Zhang Z."/>
            <person name="Ro D.K."/>
            <person name="Shang Y."/>
            <person name="Huang S."/>
            <person name="Yan J."/>
        </authorList>
    </citation>
    <scope>NUCLEOTIDE SEQUENCE [LARGE SCALE GENOMIC DNA]</scope>
    <source>
        <strain evidence="4">Ta-2019</strain>
    </source>
</reference>
<gene>
    <name evidence="4" type="ORF">KI387_009513</name>
</gene>
<organism evidence="4 5">
    <name type="scientific">Taxus chinensis</name>
    <name type="common">Chinese yew</name>
    <name type="synonym">Taxus wallichiana var. chinensis</name>
    <dbReference type="NCBI Taxonomy" id="29808"/>
    <lineage>
        <taxon>Eukaryota</taxon>
        <taxon>Viridiplantae</taxon>
        <taxon>Streptophyta</taxon>
        <taxon>Embryophyta</taxon>
        <taxon>Tracheophyta</taxon>
        <taxon>Spermatophyta</taxon>
        <taxon>Pinopsida</taxon>
        <taxon>Pinidae</taxon>
        <taxon>Conifers II</taxon>
        <taxon>Cupressales</taxon>
        <taxon>Taxaceae</taxon>
        <taxon>Taxus</taxon>
    </lineage>
</organism>
<keyword evidence="3" id="KW-0472">Membrane</keyword>
<sequence length="153" mass="16930">MSLQGELVKEIDKELLGRKLSGEFVSVLVDEKFANELVGKGLLSNGNGVELVLMQHNRKSLLATTSRLPTKGGEEPVVQGEILTKEIKKEEKAPNFPFFKLFAFANGLDYTLLTLGTIKAVVHGSSMLVFFRFFSSLVNSLSSNTDNMEKMMQ</sequence>
<keyword evidence="2" id="KW-1133">Transmembrane helix</keyword>
<evidence type="ECO:0000256" key="2">
    <source>
        <dbReference type="ARBA" id="ARBA00022989"/>
    </source>
</evidence>
<proteinExistence type="predicted"/>
<dbReference type="EMBL" id="JAHRHJ020000008">
    <property type="protein sequence ID" value="KAH9305109.1"/>
    <property type="molecule type" value="Genomic_DNA"/>
</dbReference>
<evidence type="ECO:0000313" key="4">
    <source>
        <dbReference type="EMBL" id="KAH9305109.1"/>
    </source>
</evidence>
<evidence type="ECO:0000256" key="3">
    <source>
        <dbReference type="ARBA" id="ARBA00023136"/>
    </source>
</evidence>
<dbReference type="AlphaFoldDB" id="A0AA38FG60"/>
<accession>A0AA38FG60</accession>
<comment type="caution">
    <text evidence="4">The sequence shown here is derived from an EMBL/GenBank/DDBJ whole genome shotgun (WGS) entry which is preliminary data.</text>
</comment>
<protein>
    <submittedName>
        <fullName evidence="4">Uncharacterized protein</fullName>
    </submittedName>
</protein>